<accession>A0ACB9MQZ0</accession>
<reference evidence="2" key="1">
    <citation type="journal article" date="2023" name="Front. Plant Sci.">
        <title>Chromosomal-level genome assembly of Melastoma candidum provides insights into trichome evolution.</title>
        <authorList>
            <person name="Zhong Y."/>
            <person name="Wu W."/>
            <person name="Sun C."/>
            <person name="Zou P."/>
            <person name="Liu Y."/>
            <person name="Dai S."/>
            <person name="Zhou R."/>
        </authorList>
    </citation>
    <scope>NUCLEOTIDE SEQUENCE [LARGE SCALE GENOMIC DNA]</scope>
</reference>
<sequence length="133" mass="15086">MVAWSSSEEQIGDLPRLNCTNSNDEGDESVDENKKDVDGEDSVVDGLRQQIERDQEHITSLYKELEEERNMSAVATSKAMEMITRLQEEKAALLMDAMQYLRMMEEQAGDDVEALEKASNLLADREEIQDLEA</sequence>
<dbReference type="EMBL" id="CM042888">
    <property type="protein sequence ID" value="KAI4326549.1"/>
    <property type="molecule type" value="Genomic_DNA"/>
</dbReference>
<comment type="caution">
    <text evidence="1">The sequence shown here is derived from an EMBL/GenBank/DDBJ whole genome shotgun (WGS) entry which is preliminary data.</text>
</comment>
<gene>
    <name evidence="1" type="ORF">MLD38_031853</name>
</gene>
<organism evidence="1 2">
    <name type="scientific">Melastoma candidum</name>
    <dbReference type="NCBI Taxonomy" id="119954"/>
    <lineage>
        <taxon>Eukaryota</taxon>
        <taxon>Viridiplantae</taxon>
        <taxon>Streptophyta</taxon>
        <taxon>Embryophyta</taxon>
        <taxon>Tracheophyta</taxon>
        <taxon>Spermatophyta</taxon>
        <taxon>Magnoliopsida</taxon>
        <taxon>eudicotyledons</taxon>
        <taxon>Gunneridae</taxon>
        <taxon>Pentapetalae</taxon>
        <taxon>rosids</taxon>
        <taxon>malvids</taxon>
        <taxon>Myrtales</taxon>
        <taxon>Melastomataceae</taxon>
        <taxon>Melastomatoideae</taxon>
        <taxon>Melastomateae</taxon>
        <taxon>Melastoma</taxon>
    </lineage>
</organism>
<proteinExistence type="predicted"/>
<dbReference type="Proteomes" id="UP001057402">
    <property type="component" value="Chromosome 9"/>
</dbReference>
<protein>
    <submittedName>
        <fullName evidence="1">Uncharacterized protein</fullName>
    </submittedName>
</protein>
<evidence type="ECO:0000313" key="2">
    <source>
        <dbReference type="Proteomes" id="UP001057402"/>
    </source>
</evidence>
<name>A0ACB9MQZ0_9MYRT</name>
<keyword evidence="2" id="KW-1185">Reference proteome</keyword>
<evidence type="ECO:0000313" key="1">
    <source>
        <dbReference type="EMBL" id="KAI4326549.1"/>
    </source>
</evidence>